<evidence type="ECO:0000259" key="1">
    <source>
        <dbReference type="PROSITE" id="PS51186"/>
    </source>
</evidence>
<feature type="domain" description="N-acetyltransferase" evidence="1">
    <location>
        <begin position="22"/>
        <end position="184"/>
    </location>
</feature>
<gene>
    <name evidence="2" type="ORF">GCM10010411_89210</name>
</gene>
<dbReference type="Gene3D" id="3.40.630.30">
    <property type="match status" value="1"/>
</dbReference>
<sequence length="185" mass="20606">MTPPNLSISRHDPTEALDILDSVIVPVYVASHPDVIDRPFYTAERFAERFPGYAKAPGFEIAIAQIDGHPVGQAFGYTLPATTRWWNGLTPSPPEGFADESGSRTFAFNELMVVPEWQGKGVAHALHDELLNGRVEERATLLVREDNDSAQTAYRRWGWEKVGKLQPFADSPHFDAMLISLPLHP</sequence>
<proteinExistence type="predicted"/>
<dbReference type="PROSITE" id="PS51186">
    <property type="entry name" value="GNAT"/>
    <property type="match status" value="1"/>
</dbReference>
<dbReference type="Pfam" id="PF13673">
    <property type="entry name" value="Acetyltransf_10"/>
    <property type="match status" value="1"/>
</dbReference>
<protein>
    <recommendedName>
        <fullName evidence="1">N-acetyltransferase domain-containing protein</fullName>
    </recommendedName>
</protein>
<dbReference type="EMBL" id="BAAATD010000020">
    <property type="protein sequence ID" value="GAA2636181.1"/>
    <property type="molecule type" value="Genomic_DNA"/>
</dbReference>
<evidence type="ECO:0000313" key="2">
    <source>
        <dbReference type="EMBL" id="GAA2636181.1"/>
    </source>
</evidence>
<dbReference type="RefSeq" id="WP_344548698.1">
    <property type="nucleotide sequence ID" value="NZ_BAAATD010000020.1"/>
</dbReference>
<keyword evidence="3" id="KW-1185">Reference proteome</keyword>
<dbReference type="InterPro" id="IPR000182">
    <property type="entry name" value="GNAT_dom"/>
</dbReference>
<comment type="caution">
    <text evidence="2">The sequence shown here is derived from an EMBL/GenBank/DDBJ whole genome shotgun (WGS) entry which is preliminary data.</text>
</comment>
<dbReference type="SUPFAM" id="SSF55729">
    <property type="entry name" value="Acyl-CoA N-acyltransferases (Nat)"/>
    <property type="match status" value="1"/>
</dbReference>
<reference evidence="2 3" key="1">
    <citation type="journal article" date="2019" name="Int. J. Syst. Evol. Microbiol.">
        <title>The Global Catalogue of Microorganisms (GCM) 10K type strain sequencing project: providing services to taxonomists for standard genome sequencing and annotation.</title>
        <authorList>
            <consortium name="The Broad Institute Genomics Platform"/>
            <consortium name="The Broad Institute Genome Sequencing Center for Infectious Disease"/>
            <person name="Wu L."/>
            <person name="Ma J."/>
        </authorList>
    </citation>
    <scope>NUCLEOTIDE SEQUENCE [LARGE SCALE GENOMIC DNA]</scope>
    <source>
        <strain evidence="2 3">JCM 6833</strain>
    </source>
</reference>
<dbReference type="InterPro" id="IPR016181">
    <property type="entry name" value="Acyl_CoA_acyltransferase"/>
</dbReference>
<name>A0ABN3QVP8_9ACTN</name>
<organism evidence="2 3">
    <name type="scientific">Actinomadura fulvescens</name>
    <dbReference type="NCBI Taxonomy" id="46160"/>
    <lineage>
        <taxon>Bacteria</taxon>
        <taxon>Bacillati</taxon>
        <taxon>Actinomycetota</taxon>
        <taxon>Actinomycetes</taxon>
        <taxon>Streptosporangiales</taxon>
        <taxon>Thermomonosporaceae</taxon>
        <taxon>Actinomadura</taxon>
    </lineage>
</organism>
<dbReference type="Proteomes" id="UP001501509">
    <property type="component" value="Unassembled WGS sequence"/>
</dbReference>
<evidence type="ECO:0000313" key="3">
    <source>
        <dbReference type="Proteomes" id="UP001501509"/>
    </source>
</evidence>
<accession>A0ABN3QVP8</accession>